<reference evidence="1 2" key="2">
    <citation type="submission" date="2009-02" db="EMBL/GenBank/DDBJ databases">
        <title>Draft genome sequence of Holdemania filiformis DSM 12042.</title>
        <authorList>
            <person name="Sudarsanam P."/>
            <person name="Ley R."/>
            <person name="Guruge J."/>
            <person name="Turnbaugh P.J."/>
            <person name="Mahowald M."/>
            <person name="Liep D."/>
            <person name="Gordon J."/>
        </authorList>
    </citation>
    <scope>NUCLEOTIDE SEQUENCE [LARGE SCALE GENOMIC DNA]</scope>
    <source>
        <strain evidence="1 2">DSM 12042</strain>
    </source>
</reference>
<organism evidence="1 2">
    <name type="scientific">Holdemania filiformis DSM 12042</name>
    <dbReference type="NCBI Taxonomy" id="545696"/>
    <lineage>
        <taxon>Bacteria</taxon>
        <taxon>Bacillati</taxon>
        <taxon>Bacillota</taxon>
        <taxon>Erysipelotrichia</taxon>
        <taxon>Erysipelotrichales</taxon>
        <taxon>Erysipelotrichaceae</taxon>
        <taxon>Holdemania</taxon>
    </lineage>
</organism>
<evidence type="ECO:0000313" key="2">
    <source>
        <dbReference type="Proteomes" id="UP000005950"/>
    </source>
</evidence>
<dbReference type="AlphaFoldDB" id="B9YE72"/>
<dbReference type="HOGENOM" id="CLU_3271190_0_0_9"/>
<dbReference type="Proteomes" id="UP000005950">
    <property type="component" value="Unassembled WGS sequence"/>
</dbReference>
<protein>
    <submittedName>
        <fullName evidence="1">Uncharacterized protein</fullName>
    </submittedName>
</protein>
<evidence type="ECO:0000313" key="1">
    <source>
        <dbReference type="EMBL" id="EEF65717.1"/>
    </source>
</evidence>
<accession>B9YE72</accession>
<reference evidence="1 2" key="1">
    <citation type="submission" date="2008-12" db="EMBL/GenBank/DDBJ databases">
        <authorList>
            <person name="Fulton L."/>
            <person name="Clifton S."/>
            <person name="Fulton B."/>
            <person name="Xu J."/>
            <person name="Minx P."/>
            <person name="Pepin K.H."/>
            <person name="Johnson M."/>
            <person name="Bhonagiri V."/>
            <person name="Nash W.E."/>
            <person name="Mardis E.R."/>
            <person name="Wilson R.K."/>
        </authorList>
    </citation>
    <scope>NUCLEOTIDE SEQUENCE [LARGE SCALE GENOMIC DNA]</scope>
    <source>
        <strain evidence="1 2">DSM 12042</strain>
    </source>
</reference>
<dbReference type="EMBL" id="ACCF01000261">
    <property type="protein sequence ID" value="EEF65717.1"/>
    <property type="molecule type" value="Genomic_DNA"/>
</dbReference>
<proteinExistence type="predicted"/>
<gene>
    <name evidence="1" type="ORF">HOLDEFILI_04146</name>
</gene>
<name>B9YE72_9FIRM</name>
<sequence length="41" mass="4750">MRLFSALSSFLTKRPEFCLFSLKIAHAPFTKNARCVQNDFL</sequence>
<comment type="caution">
    <text evidence="1">The sequence shown here is derived from an EMBL/GenBank/DDBJ whole genome shotgun (WGS) entry which is preliminary data.</text>
</comment>